<dbReference type="EMBL" id="JRRC01449983">
    <property type="protein sequence ID" value="KHG06349.1"/>
    <property type="molecule type" value="Genomic_DNA"/>
</dbReference>
<organism evidence="1 2">
    <name type="scientific">Gossypium arboreum</name>
    <name type="common">Tree cotton</name>
    <name type="synonym">Gossypium nanking</name>
    <dbReference type="NCBI Taxonomy" id="29729"/>
    <lineage>
        <taxon>Eukaryota</taxon>
        <taxon>Viridiplantae</taxon>
        <taxon>Streptophyta</taxon>
        <taxon>Embryophyta</taxon>
        <taxon>Tracheophyta</taxon>
        <taxon>Spermatophyta</taxon>
        <taxon>Magnoliopsida</taxon>
        <taxon>eudicotyledons</taxon>
        <taxon>Gunneridae</taxon>
        <taxon>Pentapetalae</taxon>
        <taxon>rosids</taxon>
        <taxon>malvids</taxon>
        <taxon>Malvales</taxon>
        <taxon>Malvaceae</taxon>
        <taxon>Malvoideae</taxon>
        <taxon>Gossypium</taxon>
    </lineage>
</organism>
<sequence>MLRSSNLRITVDSISLNSMSLMRSKKVIVGIPLTIDMLTSPSCKTRSHSFLIGYPSG</sequence>
<evidence type="ECO:0000313" key="2">
    <source>
        <dbReference type="Proteomes" id="UP000032142"/>
    </source>
</evidence>
<keyword evidence="2" id="KW-1185">Reference proteome</keyword>
<gene>
    <name evidence="1" type="ORF">F383_32681</name>
</gene>
<reference evidence="2" key="1">
    <citation type="submission" date="2014-09" db="EMBL/GenBank/DDBJ databases">
        <authorList>
            <person name="Mudge J."/>
            <person name="Ramaraj T."/>
            <person name="Lindquist I.E."/>
            <person name="Bharti A.K."/>
            <person name="Sundararajan A."/>
            <person name="Cameron C.T."/>
            <person name="Woodward J.E."/>
            <person name="May G.D."/>
            <person name="Brubaker C."/>
            <person name="Broadhvest J."/>
            <person name="Wilkins T.A."/>
        </authorList>
    </citation>
    <scope>NUCLEOTIDE SEQUENCE</scope>
    <source>
        <strain evidence="2">cv. AKA8401</strain>
    </source>
</reference>
<protein>
    <submittedName>
        <fullName evidence="1">Uncharacterized protein</fullName>
    </submittedName>
</protein>
<dbReference type="Proteomes" id="UP000032142">
    <property type="component" value="Unassembled WGS sequence"/>
</dbReference>
<evidence type="ECO:0000313" key="1">
    <source>
        <dbReference type="EMBL" id="KHG06349.1"/>
    </source>
</evidence>
<proteinExistence type="predicted"/>
<accession>A0A0B0N3E9</accession>
<name>A0A0B0N3E9_GOSAR</name>
<comment type="caution">
    <text evidence="1">The sequence shown here is derived from an EMBL/GenBank/DDBJ whole genome shotgun (WGS) entry which is preliminary data.</text>
</comment>
<dbReference type="AlphaFoldDB" id="A0A0B0N3E9"/>